<dbReference type="GO" id="GO:0016810">
    <property type="term" value="F:hydrolase activity, acting on carbon-nitrogen (but not peptide) bonds"/>
    <property type="evidence" value="ECO:0007669"/>
    <property type="project" value="InterPro"/>
</dbReference>
<dbReference type="Gene3D" id="3.20.20.370">
    <property type="entry name" value="Glycoside hydrolase/deacetylase"/>
    <property type="match status" value="1"/>
</dbReference>
<dbReference type="InterPro" id="IPR050248">
    <property type="entry name" value="Polysacc_deacetylase_ArnD"/>
</dbReference>
<keyword evidence="2" id="KW-1133">Transmembrane helix</keyword>
<feature type="compositionally biased region" description="Low complexity" evidence="1">
    <location>
        <begin position="87"/>
        <end position="112"/>
    </location>
</feature>
<dbReference type="AlphaFoldDB" id="A0A2W1LPJ0"/>
<feature type="transmembrane region" description="Helical" evidence="2">
    <location>
        <begin position="16"/>
        <end position="35"/>
    </location>
</feature>
<protein>
    <submittedName>
        <fullName evidence="4">Polysaccharide deacetylase family protein</fullName>
    </submittedName>
</protein>
<dbReference type="Pfam" id="PF01522">
    <property type="entry name" value="Polysacc_deac_1"/>
    <property type="match status" value="1"/>
</dbReference>
<evidence type="ECO:0000313" key="5">
    <source>
        <dbReference type="Proteomes" id="UP000249522"/>
    </source>
</evidence>
<evidence type="ECO:0000259" key="3">
    <source>
        <dbReference type="PROSITE" id="PS51677"/>
    </source>
</evidence>
<organism evidence="4 5">
    <name type="scientific">Paenibacillus sambharensis</name>
    <dbReference type="NCBI Taxonomy" id="1803190"/>
    <lineage>
        <taxon>Bacteria</taxon>
        <taxon>Bacillati</taxon>
        <taxon>Bacillota</taxon>
        <taxon>Bacilli</taxon>
        <taxon>Bacillales</taxon>
        <taxon>Paenibacillaceae</taxon>
        <taxon>Paenibacillus</taxon>
    </lineage>
</organism>
<evidence type="ECO:0000256" key="1">
    <source>
        <dbReference type="SAM" id="MobiDB-lite"/>
    </source>
</evidence>
<dbReference type="CDD" id="cd10917">
    <property type="entry name" value="CE4_NodB_like_6s_7s"/>
    <property type="match status" value="1"/>
</dbReference>
<comment type="caution">
    <text evidence="4">The sequence shown here is derived from an EMBL/GenBank/DDBJ whole genome shotgun (WGS) entry which is preliminary data.</text>
</comment>
<sequence>MGRMVRTAAGLRKEMVVAIVGVMVVSMVYGLIGLVERLGGVGPGLGGQVIAASEGAVGQSGEETDQAVMTADGLTAAAEEHAVKGPAAEAAADSAGTEVPAAGGPSIPAAPSEQRAKQQPVDNNKRMALTFDDGPDAKYTTQVLDVLKEYNIKATFFVVGQQVERYPEVLRRIRDEGHEIGNHSFGHANLRKLSKKGVEREINRGDEAIQGVLGEKPALFRAPYGITPDTLTDVLKKKGKELVGWTIDTRDWAGTPEDEILGTVVDRVQPGGIVLMHSFGGKNSNLDNTIAALPAVIEAVQELGYSWTTVSGLSGE</sequence>
<accession>A0A2W1LPJ0</accession>
<feature type="domain" description="NodB homology" evidence="3">
    <location>
        <begin position="125"/>
        <end position="308"/>
    </location>
</feature>
<gene>
    <name evidence="4" type="ORF">DNH61_08020</name>
</gene>
<feature type="region of interest" description="Disordered" evidence="1">
    <location>
        <begin position="83"/>
        <end position="122"/>
    </location>
</feature>
<proteinExistence type="predicted"/>
<keyword evidence="5" id="KW-1185">Reference proteome</keyword>
<dbReference type="OrthoDB" id="2649545at2"/>
<keyword evidence="2" id="KW-0472">Membrane</keyword>
<keyword evidence="2" id="KW-0812">Transmembrane</keyword>
<dbReference type="InterPro" id="IPR002509">
    <property type="entry name" value="NODB_dom"/>
</dbReference>
<name>A0A2W1LPJ0_9BACL</name>
<dbReference type="PANTHER" id="PTHR10587">
    <property type="entry name" value="GLYCOSYL TRANSFERASE-RELATED"/>
    <property type="match status" value="1"/>
</dbReference>
<dbReference type="EMBL" id="QKRB01000038">
    <property type="protein sequence ID" value="PZD96444.1"/>
    <property type="molecule type" value="Genomic_DNA"/>
</dbReference>
<evidence type="ECO:0000256" key="2">
    <source>
        <dbReference type="SAM" id="Phobius"/>
    </source>
</evidence>
<dbReference type="InterPro" id="IPR011330">
    <property type="entry name" value="Glyco_hydro/deAcase_b/a-brl"/>
</dbReference>
<dbReference type="RefSeq" id="WP_111146138.1">
    <property type="nucleotide sequence ID" value="NZ_QKRB01000038.1"/>
</dbReference>
<evidence type="ECO:0000313" key="4">
    <source>
        <dbReference type="EMBL" id="PZD96444.1"/>
    </source>
</evidence>
<dbReference type="GO" id="GO:0005975">
    <property type="term" value="P:carbohydrate metabolic process"/>
    <property type="evidence" value="ECO:0007669"/>
    <property type="project" value="InterPro"/>
</dbReference>
<dbReference type="Proteomes" id="UP000249522">
    <property type="component" value="Unassembled WGS sequence"/>
</dbReference>
<reference evidence="4 5" key="1">
    <citation type="submission" date="2018-06" db="EMBL/GenBank/DDBJ databases">
        <title>Paenibacillus imtechensis sp. nov.</title>
        <authorList>
            <person name="Pinnaka A.K."/>
            <person name="Singh H."/>
            <person name="Kaur M."/>
        </authorList>
    </citation>
    <scope>NUCLEOTIDE SEQUENCE [LARGE SCALE GENOMIC DNA]</scope>
    <source>
        <strain evidence="4 5">SMB1</strain>
    </source>
</reference>
<dbReference type="SUPFAM" id="SSF88713">
    <property type="entry name" value="Glycoside hydrolase/deacetylase"/>
    <property type="match status" value="1"/>
</dbReference>
<dbReference type="PROSITE" id="PS51677">
    <property type="entry name" value="NODB"/>
    <property type="match status" value="1"/>
</dbReference>